<dbReference type="PROSITE" id="PS51186">
    <property type="entry name" value="GNAT"/>
    <property type="match status" value="1"/>
</dbReference>
<dbReference type="Proteomes" id="UP000414364">
    <property type="component" value="Unassembled WGS sequence"/>
</dbReference>
<dbReference type="RefSeq" id="WP_153385085.1">
    <property type="nucleotide sequence ID" value="NZ_VDFO01000023.1"/>
</dbReference>
<dbReference type="AlphaFoldDB" id="A0A5P0ZP95"/>
<evidence type="ECO:0000313" key="3">
    <source>
        <dbReference type="EMBL" id="MQS97671.1"/>
    </source>
</evidence>
<keyword evidence="2" id="KW-0808">Transferase</keyword>
<dbReference type="Gene3D" id="3.40.630.30">
    <property type="match status" value="1"/>
</dbReference>
<gene>
    <name evidence="3" type="ORF">FHL05_07185</name>
    <name evidence="2" type="ORF">FHL06_04680</name>
</gene>
<comment type="caution">
    <text evidence="2">The sequence shown here is derived from an EMBL/GenBank/DDBJ whole genome shotgun (WGS) entry which is preliminary data.</text>
</comment>
<protein>
    <submittedName>
        <fullName evidence="2">GNAT family N-acetyltransferase</fullName>
    </submittedName>
</protein>
<evidence type="ECO:0000259" key="1">
    <source>
        <dbReference type="PROSITE" id="PS51186"/>
    </source>
</evidence>
<dbReference type="EMBL" id="VDFO01000023">
    <property type="protein sequence ID" value="MQS97671.1"/>
    <property type="molecule type" value="Genomic_DNA"/>
</dbReference>
<accession>A0A5P0ZP95</accession>
<reference evidence="4 5" key="1">
    <citation type="journal article" date="2019" name="Syst. Appl. Microbiol.">
        <title>Polyphasic characterization of two novel Lactobacillus spp. isolated from blown salami packages: Description of Lactobacillus halodurans sp. nov. and Lactobacillus salsicarnum sp. nov.</title>
        <authorList>
            <person name="Schuster J.A."/>
            <person name="Klingl A."/>
            <person name="Vogel R.F."/>
            <person name="Ehrmann M.A."/>
        </authorList>
    </citation>
    <scope>NUCLEOTIDE SEQUENCE [LARGE SCALE GENOMIC DNA]</scope>
    <source>
        <strain evidence="3 4">TMW 1.1920</strain>
        <strain evidence="2 5">TMW 1.2172</strain>
    </source>
</reference>
<dbReference type="Proteomes" id="UP000371423">
    <property type="component" value="Unassembled WGS sequence"/>
</dbReference>
<organism evidence="2 5">
    <name type="scientific">Companilactobacillus halodurans</name>
    <dbReference type="NCBI Taxonomy" id="2584183"/>
    <lineage>
        <taxon>Bacteria</taxon>
        <taxon>Bacillati</taxon>
        <taxon>Bacillota</taxon>
        <taxon>Bacilli</taxon>
        <taxon>Lactobacillales</taxon>
        <taxon>Lactobacillaceae</taxon>
        <taxon>Companilactobacillus</taxon>
    </lineage>
</organism>
<proteinExistence type="predicted"/>
<keyword evidence="4" id="KW-1185">Reference proteome</keyword>
<sequence length="167" mass="18887">MIKIEDLSKKFQVKKLTPSDASTVLNLANSNSSYYNFCPPRPTRHSILEDINVVPADKTQDDKYFVGFYQDNKLIAILDMIMKYPDEITAWIGFFMVNADNQKKGVGSLIMGELLPILKQSGLKQVELAYPKGNSISEKFLKKNKFEKTGQEISVPGYTVVVMKQNL</sequence>
<dbReference type="GO" id="GO:0016747">
    <property type="term" value="F:acyltransferase activity, transferring groups other than amino-acyl groups"/>
    <property type="evidence" value="ECO:0007669"/>
    <property type="project" value="InterPro"/>
</dbReference>
<dbReference type="EMBL" id="VDFP01000007">
    <property type="protein sequence ID" value="MQS75681.1"/>
    <property type="molecule type" value="Genomic_DNA"/>
</dbReference>
<dbReference type="InterPro" id="IPR000182">
    <property type="entry name" value="GNAT_dom"/>
</dbReference>
<evidence type="ECO:0000313" key="2">
    <source>
        <dbReference type="EMBL" id="MQS75681.1"/>
    </source>
</evidence>
<feature type="domain" description="N-acetyltransferase" evidence="1">
    <location>
        <begin position="11"/>
        <end position="167"/>
    </location>
</feature>
<dbReference type="InterPro" id="IPR016181">
    <property type="entry name" value="Acyl_CoA_acyltransferase"/>
</dbReference>
<dbReference type="SUPFAM" id="SSF55729">
    <property type="entry name" value="Acyl-CoA N-acyltransferases (Nat)"/>
    <property type="match status" value="1"/>
</dbReference>
<dbReference type="CDD" id="cd04301">
    <property type="entry name" value="NAT_SF"/>
    <property type="match status" value="1"/>
</dbReference>
<dbReference type="OrthoDB" id="9782266at2"/>
<evidence type="ECO:0000313" key="5">
    <source>
        <dbReference type="Proteomes" id="UP000414364"/>
    </source>
</evidence>
<evidence type="ECO:0000313" key="4">
    <source>
        <dbReference type="Proteomes" id="UP000371423"/>
    </source>
</evidence>
<name>A0A5P0ZP95_9LACO</name>
<dbReference type="Pfam" id="PF00583">
    <property type="entry name" value="Acetyltransf_1"/>
    <property type="match status" value="1"/>
</dbReference>